<reference evidence="1" key="1">
    <citation type="submission" date="2016-12" db="EMBL/GenBank/DDBJ databases">
        <title>The genomes of Aspergillus section Nigri reveals drivers in fungal speciation.</title>
        <authorList>
            <consortium name="DOE Joint Genome Institute"/>
            <person name="Vesth T.C."/>
            <person name="Nybo J."/>
            <person name="Theobald S."/>
            <person name="Brandl J."/>
            <person name="Frisvad J.C."/>
            <person name="Nielsen K.F."/>
            <person name="Lyhne E.K."/>
            <person name="Kogle M.E."/>
            <person name="Kuo A."/>
            <person name="Riley R."/>
            <person name="Clum A."/>
            <person name="Nolan M."/>
            <person name="Lipzen A."/>
            <person name="Salamov A."/>
            <person name="Henrissat B."/>
            <person name="Wiebenga A."/>
            <person name="De Vries R.P."/>
            <person name="Grigoriev I.V."/>
            <person name="Mortensen U.H."/>
            <person name="Andersen M.R."/>
            <person name="Baker S.E."/>
        </authorList>
    </citation>
    <scope>NUCLEOTIDE SEQUENCE [LARGE SCALE GENOMIC DNA]</scope>
    <source>
        <strain evidence="1">CBS 113365</strain>
    </source>
</reference>
<dbReference type="AlphaFoldDB" id="A0A319BAT8"/>
<proteinExistence type="predicted"/>
<evidence type="ECO:0000313" key="2">
    <source>
        <dbReference type="Proteomes" id="UP000248405"/>
    </source>
</evidence>
<sequence length="61" mass="7298">FLNSLEKQVHDITTEINDIILSQYAAEDEIKKKDKIIETLLFILFTRILQALYNLRLYKEQ</sequence>
<accession>A0A319BAT8</accession>
<evidence type="ECO:0000313" key="1">
    <source>
        <dbReference type="EMBL" id="PYH70096.1"/>
    </source>
</evidence>
<gene>
    <name evidence="1" type="ORF">BO88DRAFT_338478</name>
</gene>
<dbReference type="GeneID" id="37207572"/>
<dbReference type="Proteomes" id="UP000248405">
    <property type="component" value="Unassembled WGS sequence"/>
</dbReference>
<dbReference type="EMBL" id="KZ821622">
    <property type="protein sequence ID" value="PYH70096.1"/>
    <property type="molecule type" value="Genomic_DNA"/>
</dbReference>
<keyword evidence="2" id="KW-1185">Reference proteome</keyword>
<name>A0A319BAT8_ASPVC</name>
<protein>
    <submittedName>
        <fullName evidence="1">Uncharacterized protein</fullName>
    </submittedName>
</protein>
<feature type="non-terminal residue" evidence="1">
    <location>
        <position position="1"/>
    </location>
</feature>
<organism evidence="1 2">
    <name type="scientific">Aspergillus vadensis (strain CBS 113365 / IMI 142717 / IBT 24658)</name>
    <dbReference type="NCBI Taxonomy" id="1448311"/>
    <lineage>
        <taxon>Eukaryota</taxon>
        <taxon>Fungi</taxon>
        <taxon>Dikarya</taxon>
        <taxon>Ascomycota</taxon>
        <taxon>Pezizomycotina</taxon>
        <taxon>Eurotiomycetes</taxon>
        <taxon>Eurotiomycetidae</taxon>
        <taxon>Eurotiales</taxon>
        <taxon>Aspergillaceae</taxon>
        <taxon>Aspergillus</taxon>
        <taxon>Aspergillus subgen. Circumdati</taxon>
    </lineage>
</organism>
<dbReference type="RefSeq" id="XP_025563890.1">
    <property type="nucleotide sequence ID" value="XM_025702980.1"/>
</dbReference>